<protein>
    <recommendedName>
        <fullName evidence="2">N-acyl amino acid synthase FeeM catalytic core domain-containing protein</fullName>
    </recommendedName>
</protein>
<dbReference type="Gene3D" id="3.40.630.30">
    <property type="match status" value="1"/>
</dbReference>
<dbReference type="InterPro" id="IPR016181">
    <property type="entry name" value="Acyl_CoA_acyltransferase"/>
</dbReference>
<dbReference type="Proteomes" id="UP000318017">
    <property type="component" value="Chromosome"/>
</dbReference>
<dbReference type="InterPro" id="IPR054597">
    <property type="entry name" value="FeeM_cat"/>
</dbReference>
<name>A0A518GE17_9BACT</name>
<dbReference type="KEGG" id="ahel:Q31a_52180"/>
<dbReference type="RefSeq" id="WP_145083313.1">
    <property type="nucleotide sequence ID" value="NZ_CP036298.1"/>
</dbReference>
<keyword evidence="4" id="KW-1185">Reference proteome</keyword>
<feature type="region of interest" description="Disordered" evidence="1">
    <location>
        <begin position="1"/>
        <end position="34"/>
    </location>
</feature>
<dbReference type="AlphaFoldDB" id="A0A518GE17"/>
<evidence type="ECO:0000313" key="3">
    <source>
        <dbReference type="EMBL" id="QDV26839.1"/>
    </source>
</evidence>
<dbReference type="OrthoDB" id="5958114at2"/>
<dbReference type="EMBL" id="CP036298">
    <property type="protein sequence ID" value="QDV26839.1"/>
    <property type="molecule type" value="Genomic_DNA"/>
</dbReference>
<accession>A0A518GE17</accession>
<feature type="compositionally biased region" description="Polar residues" evidence="1">
    <location>
        <begin position="7"/>
        <end position="17"/>
    </location>
</feature>
<organism evidence="3 4">
    <name type="scientific">Aureliella helgolandensis</name>
    <dbReference type="NCBI Taxonomy" id="2527968"/>
    <lineage>
        <taxon>Bacteria</taxon>
        <taxon>Pseudomonadati</taxon>
        <taxon>Planctomycetota</taxon>
        <taxon>Planctomycetia</taxon>
        <taxon>Pirellulales</taxon>
        <taxon>Pirellulaceae</taxon>
        <taxon>Aureliella</taxon>
    </lineage>
</organism>
<proteinExistence type="predicted"/>
<feature type="domain" description="N-acyl amino acid synthase FeeM catalytic core" evidence="2">
    <location>
        <begin position="51"/>
        <end position="209"/>
    </location>
</feature>
<dbReference type="Pfam" id="PF21926">
    <property type="entry name" value="FeeM"/>
    <property type="match status" value="1"/>
</dbReference>
<sequence>MEFRSALPTSNTRQQPRIPSRLDPISTRKRDESTPLGLDLKVTECQAEREQAFRLVQELYCRTGLSAGDPQGLRVMKHHLLDTTAVVVAKQQQRVSFTATLVGDGESGLPMEALFKAEIDAMRSGGLRLAEVSCLASRTETDDKRRCFQTLVQVIGLVIQTARRRGIDRLVLAVHPKHAKVYERLFGCERYSEVKQYAAVRGNPAILCVHDFAKLDQTGYPLFGQVYNPKYAPWQLDGAHMTDAEKRYFAQYLPAEDHQMVPMAA</sequence>
<gene>
    <name evidence="3" type="ORF">Q31a_52180</name>
</gene>
<reference evidence="3 4" key="1">
    <citation type="submission" date="2019-02" db="EMBL/GenBank/DDBJ databases">
        <title>Deep-cultivation of Planctomycetes and their phenomic and genomic characterization uncovers novel biology.</title>
        <authorList>
            <person name="Wiegand S."/>
            <person name="Jogler M."/>
            <person name="Boedeker C."/>
            <person name="Pinto D."/>
            <person name="Vollmers J."/>
            <person name="Rivas-Marin E."/>
            <person name="Kohn T."/>
            <person name="Peeters S.H."/>
            <person name="Heuer A."/>
            <person name="Rast P."/>
            <person name="Oberbeckmann S."/>
            <person name="Bunk B."/>
            <person name="Jeske O."/>
            <person name="Meyerdierks A."/>
            <person name="Storesund J.E."/>
            <person name="Kallscheuer N."/>
            <person name="Luecker S."/>
            <person name="Lage O.M."/>
            <person name="Pohl T."/>
            <person name="Merkel B.J."/>
            <person name="Hornburger P."/>
            <person name="Mueller R.-W."/>
            <person name="Bruemmer F."/>
            <person name="Labrenz M."/>
            <person name="Spormann A.M."/>
            <person name="Op den Camp H."/>
            <person name="Overmann J."/>
            <person name="Amann R."/>
            <person name="Jetten M.S.M."/>
            <person name="Mascher T."/>
            <person name="Medema M.H."/>
            <person name="Devos D.P."/>
            <person name="Kaster A.-K."/>
            <person name="Ovreas L."/>
            <person name="Rohde M."/>
            <person name="Galperin M.Y."/>
            <person name="Jogler C."/>
        </authorList>
    </citation>
    <scope>NUCLEOTIDE SEQUENCE [LARGE SCALE GENOMIC DNA]</scope>
    <source>
        <strain evidence="3 4">Q31a</strain>
    </source>
</reference>
<evidence type="ECO:0000259" key="2">
    <source>
        <dbReference type="Pfam" id="PF21926"/>
    </source>
</evidence>
<dbReference type="SUPFAM" id="SSF55729">
    <property type="entry name" value="Acyl-CoA N-acyltransferases (Nat)"/>
    <property type="match status" value="1"/>
</dbReference>
<evidence type="ECO:0000256" key="1">
    <source>
        <dbReference type="SAM" id="MobiDB-lite"/>
    </source>
</evidence>
<evidence type="ECO:0000313" key="4">
    <source>
        <dbReference type="Proteomes" id="UP000318017"/>
    </source>
</evidence>